<dbReference type="EMBL" id="FTOB01000004">
    <property type="protein sequence ID" value="SIS86105.1"/>
    <property type="molecule type" value="Genomic_DNA"/>
</dbReference>
<gene>
    <name evidence="1" type="ORF">SAMN05421766_104446</name>
</gene>
<sequence length="154" mass="17376">MKKFKLLTILIVILTILSFKTKSSDNTLSKKDFDIHHINKDKNGIIGTWINSTNSKKSKKSIADNILEIKFKKNLTAKIKVSDSNGIRVITGKWSSTETENFKKIAGNNVNLPSNSIILEYLRNGKGMNLITLSKVIKNGKVQLKSREVIFEKK</sequence>
<dbReference type="Proteomes" id="UP000185728">
    <property type="component" value="Unassembled WGS sequence"/>
</dbReference>
<comment type="caution">
    <text evidence="1">The sequence shown here is derived from an EMBL/GenBank/DDBJ whole genome shotgun (WGS) entry which is preliminary data.</text>
</comment>
<keyword evidence="2" id="KW-1185">Reference proteome</keyword>
<evidence type="ECO:0000313" key="2">
    <source>
        <dbReference type="Proteomes" id="UP000185728"/>
    </source>
</evidence>
<protein>
    <submittedName>
        <fullName evidence="1">Uncharacterized protein</fullName>
    </submittedName>
</protein>
<name>A0ABY1KWF5_9FLAO</name>
<accession>A0ABY1KWF5</accession>
<organism evidence="1 2">
    <name type="scientific">Zobellia uliginosa</name>
    <dbReference type="NCBI Taxonomy" id="143224"/>
    <lineage>
        <taxon>Bacteria</taxon>
        <taxon>Pseudomonadati</taxon>
        <taxon>Bacteroidota</taxon>
        <taxon>Flavobacteriia</taxon>
        <taxon>Flavobacteriales</taxon>
        <taxon>Flavobacteriaceae</taxon>
        <taxon>Zobellia</taxon>
    </lineage>
</organism>
<dbReference type="RefSeq" id="WP_076455951.1">
    <property type="nucleotide sequence ID" value="NZ_FTOB01000004.1"/>
</dbReference>
<reference evidence="1 2" key="1">
    <citation type="submission" date="2017-01" db="EMBL/GenBank/DDBJ databases">
        <authorList>
            <person name="Varghese N."/>
            <person name="Submissions S."/>
        </authorList>
    </citation>
    <scope>NUCLEOTIDE SEQUENCE [LARGE SCALE GENOMIC DNA]</scope>
    <source>
        <strain evidence="1 2">DSM 2061</strain>
    </source>
</reference>
<evidence type="ECO:0000313" key="1">
    <source>
        <dbReference type="EMBL" id="SIS86105.1"/>
    </source>
</evidence>
<proteinExistence type="predicted"/>